<sequence length="39" mass="4469">MGWRPTHQQNRIGITPVRFFCALRKHAGHRTDKKKPAGA</sequence>
<reference evidence="1 2" key="1">
    <citation type="submission" date="2015-09" db="EMBL/GenBank/DDBJ databases">
        <authorList>
            <person name="Xu Y."/>
            <person name="Nagy A."/>
            <person name="Liu N.T."/>
            <person name="Nou X."/>
        </authorList>
    </citation>
    <scope>NUCLEOTIDE SEQUENCE [LARGE SCALE GENOMIC DNA]</scope>
    <source>
        <strain evidence="1 2">FC1138</strain>
    </source>
</reference>
<dbReference type="KEGG" id="rin:ACS15_3075"/>
<organism evidence="1 2">
    <name type="scientific">Ralstonia insidiosa</name>
    <dbReference type="NCBI Taxonomy" id="190721"/>
    <lineage>
        <taxon>Bacteria</taxon>
        <taxon>Pseudomonadati</taxon>
        <taxon>Pseudomonadota</taxon>
        <taxon>Betaproteobacteria</taxon>
        <taxon>Burkholderiales</taxon>
        <taxon>Burkholderiaceae</taxon>
        <taxon>Ralstonia</taxon>
    </lineage>
</organism>
<protein>
    <submittedName>
        <fullName evidence="1">Uncharacterized protein</fullName>
    </submittedName>
</protein>
<name>A0AAC9BF85_9RALS</name>
<gene>
    <name evidence="1" type="ORF">ACS15_3075</name>
</gene>
<evidence type="ECO:0000313" key="2">
    <source>
        <dbReference type="Proteomes" id="UP000077927"/>
    </source>
</evidence>
<evidence type="ECO:0000313" key="1">
    <source>
        <dbReference type="EMBL" id="ANH73118.1"/>
    </source>
</evidence>
<dbReference type="EMBL" id="CP012605">
    <property type="protein sequence ID" value="ANH73118.1"/>
    <property type="molecule type" value="Genomic_DNA"/>
</dbReference>
<proteinExistence type="predicted"/>
<accession>A0AAC9BF85</accession>
<dbReference type="Proteomes" id="UP000077927">
    <property type="component" value="Chromosome 1"/>
</dbReference>
<dbReference type="AlphaFoldDB" id="A0AAC9BF85"/>